<dbReference type="PANTHER" id="PTHR30363">
    <property type="entry name" value="HTH-TYPE TRANSCRIPTIONAL REGULATOR SRLR-RELATED"/>
    <property type="match status" value="1"/>
</dbReference>
<evidence type="ECO:0000256" key="3">
    <source>
        <dbReference type="ARBA" id="ARBA00023163"/>
    </source>
</evidence>
<evidence type="ECO:0000256" key="1">
    <source>
        <dbReference type="ARBA" id="ARBA00023015"/>
    </source>
</evidence>
<protein>
    <submittedName>
        <fullName evidence="5">DeoR/GlpR transcriptional regulator</fullName>
    </submittedName>
</protein>
<feature type="domain" description="HTH deoR-type" evidence="4">
    <location>
        <begin position="9"/>
        <end position="64"/>
    </location>
</feature>
<organism evidence="5 6">
    <name type="scientific">Collinsella acetigenes</name>
    <dbReference type="NCBI Taxonomy" id="2713419"/>
    <lineage>
        <taxon>Bacteria</taxon>
        <taxon>Bacillati</taxon>
        <taxon>Actinomycetota</taxon>
        <taxon>Coriobacteriia</taxon>
        <taxon>Coriobacteriales</taxon>
        <taxon>Coriobacteriaceae</taxon>
        <taxon>Collinsella</taxon>
    </lineage>
</organism>
<gene>
    <name evidence="5" type="ORF">HF320_05815</name>
</gene>
<dbReference type="InterPro" id="IPR036390">
    <property type="entry name" value="WH_DNA-bd_sf"/>
</dbReference>
<dbReference type="SMART" id="SM01134">
    <property type="entry name" value="DeoRC"/>
    <property type="match status" value="1"/>
</dbReference>
<dbReference type="PANTHER" id="PTHR30363:SF44">
    <property type="entry name" value="AGA OPERON TRANSCRIPTIONAL REPRESSOR-RELATED"/>
    <property type="match status" value="1"/>
</dbReference>
<keyword evidence="3" id="KW-0804">Transcription</keyword>
<dbReference type="Gene3D" id="1.10.10.10">
    <property type="entry name" value="Winged helix-like DNA-binding domain superfamily/Winged helix DNA-binding domain"/>
    <property type="match status" value="1"/>
</dbReference>
<dbReference type="GO" id="GO:0003700">
    <property type="term" value="F:DNA-binding transcription factor activity"/>
    <property type="evidence" value="ECO:0007669"/>
    <property type="project" value="InterPro"/>
</dbReference>
<sequence length="262" mass="29088">MDESRPYYLEERQEEILSLLNTHNMVRIAELSDRFGVSEATIRKDMRALEGRGLLRRTHGGAILPNPNSRELSFEDASVTAQEEKQRIGAAAAKMVHDGDTFYLQSGTTTGSMLRALKGRRNLTIITCDLSHALMAEELLIDSEVILLGGSMRSGYHYTQGPETIRQLGDYFVPTAFLGTNTFSFAKGFNAHRLEQACMVRTALDSAERRVILMDSSKIGVMGMVHAADLGDINCLITDTGVDMDTRRRLVELAPNLEVIYA</sequence>
<dbReference type="SUPFAM" id="SSF100950">
    <property type="entry name" value="NagB/RpiA/CoA transferase-like"/>
    <property type="match status" value="1"/>
</dbReference>
<keyword evidence="2" id="KW-0238">DNA-binding</keyword>
<evidence type="ECO:0000313" key="5">
    <source>
        <dbReference type="EMBL" id="NMF55841.1"/>
    </source>
</evidence>
<dbReference type="Pfam" id="PF00455">
    <property type="entry name" value="DeoRC"/>
    <property type="match status" value="1"/>
</dbReference>
<dbReference type="InterPro" id="IPR050313">
    <property type="entry name" value="Carb_Metab_HTH_regulators"/>
</dbReference>
<evidence type="ECO:0000256" key="2">
    <source>
        <dbReference type="ARBA" id="ARBA00023125"/>
    </source>
</evidence>
<keyword evidence="1" id="KW-0805">Transcription regulation</keyword>
<dbReference type="EMBL" id="JABBCP010000003">
    <property type="protein sequence ID" value="NMF55841.1"/>
    <property type="molecule type" value="Genomic_DNA"/>
</dbReference>
<dbReference type="PROSITE" id="PS51000">
    <property type="entry name" value="HTH_DEOR_2"/>
    <property type="match status" value="1"/>
</dbReference>
<dbReference type="RefSeq" id="WP_169277483.1">
    <property type="nucleotide sequence ID" value="NZ_JABBCP010000003.1"/>
</dbReference>
<evidence type="ECO:0000313" key="6">
    <source>
        <dbReference type="Proteomes" id="UP000546970"/>
    </source>
</evidence>
<evidence type="ECO:0000259" key="4">
    <source>
        <dbReference type="PROSITE" id="PS51000"/>
    </source>
</evidence>
<name>A0A7X9UC93_9ACTN</name>
<dbReference type="SMART" id="SM00420">
    <property type="entry name" value="HTH_DEOR"/>
    <property type="match status" value="1"/>
</dbReference>
<accession>A0A7X9UC93</accession>
<dbReference type="SUPFAM" id="SSF46785">
    <property type="entry name" value="Winged helix' DNA-binding domain"/>
    <property type="match status" value="1"/>
</dbReference>
<dbReference type="Pfam" id="PF08220">
    <property type="entry name" value="HTH_DeoR"/>
    <property type="match status" value="1"/>
</dbReference>
<comment type="caution">
    <text evidence="5">The sequence shown here is derived from an EMBL/GenBank/DDBJ whole genome shotgun (WGS) entry which is preliminary data.</text>
</comment>
<dbReference type="AlphaFoldDB" id="A0A7X9UC93"/>
<dbReference type="InterPro" id="IPR001034">
    <property type="entry name" value="DeoR_HTH"/>
</dbReference>
<dbReference type="PROSITE" id="PS00894">
    <property type="entry name" value="HTH_DEOR_1"/>
    <property type="match status" value="1"/>
</dbReference>
<dbReference type="InterPro" id="IPR036388">
    <property type="entry name" value="WH-like_DNA-bd_sf"/>
</dbReference>
<dbReference type="GO" id="GO:0003677">
    <property type="term" value="F:DNA binding"/>
    <property type="evidence" value="ECO:0007669"/>
    <property type="project" value="UniProtKB-KW"/>
</dbReference>
<dbReference type="PRINTS" id="PR00037">
    <property type="entry name" value="HTHLACR"/>
</dbReference>
<dbReference type="Proteomes" id="UP000546970">
    <property type="component" value="Unassembled WGS sequence"/>
</dbReference>
<keyword evidence="6" id="KW-1185">Reference proteome</keyword>
<reference evidence="5 6" key="1">
    <citation type="submission" date="2020-04" db="EMBL/GenBank/DDBJ databases">
        <title>Collinsella sp. KGMB02528 nov., an anaerobic actinobacterium isolated from human feces.</title>
        <authorList>
            <person name="Han K.-I."/>
            <person name="Eom M.K."/>
            <person name="Kim J.-S."/>
            <person name="Lee K.C."/>
            <person name="Suh M.K."/>
            <person name="Park S.-H."/>
            <person name="Lee J.H."/>
            <person name="Kang S.W."/>
            <person name="Park J.-E."/>
            <person name="Oh B.S."/>
            <person name="Yu S.Y."/>
            <person name="Choi S.-H."/>
            <person name="Lee D.H."/>
            <person name="Yoon H."/>
            <person name="Kim B.-Y."/>
            <person name="Lee J.H."/>
            <person name="Lee J.-S."/>
        </authorList>
    </citation>
    <scope>NUCLEOTIDE SEQUENCE [LARGE SCALE GENOMIC DNA]</scope>
    <source>
        <strain evidence="5 6">KGMB02528</strain>
    </source>
</reference>
<proteinExistence type="predicted"/>
<dbReference type="InterPro" id="IPR018356">
    <property type="entry name" value="Tscrpt_reg_HTH_DeoR_CS"/>
</dbReference>
<dbReference type="InterPro" id="IPR037171">
    <property type="entry name" value="NagB/RpiA_transferase-like"/>
</dbReference>
<dbReference type="Gene3D" id="3.40.50.1360">
    <property type="match status" value="1"/>
</dbReference>
<dbReference type="InterPro" id="IPR014036">
    <property type="entry name" value="DeoR-like_C"/>
</dbReference>